<sequence length="116" mass="13277">MMGGDCTQVWKTGLQDPGALESAPRTAAITLYSEHEKSARYRLWALIRLESSGFHTRSLILQRPAKVSGEVDQTQPEIGVGQIFTPIFRFMLDTEATSRERLFVMQHIWHQAKRNF</sequence>
<protein>
    <submittedName>
        <fullName evidence="1">Uncharacterized protein</fullName>
    </submittedName>
</protein>
<accession>A0A5N7JMU8</accession>
<evidence type="ECO:0000313" key="2">
    <source>
        <dbReference type="Proteomes" id="UP000325438"/>
    </source>
</evidence>
<dbReference type="Proteomes" id="UP000325438">
    <property type="component" value="Unassembled WGS sequence"/>
</dbReference>
<name>A0A5N7JMU8_9PSED</name>
<proteinExistence type="predicted"/>
<dbReference type="RefSeq" id="WP_058411744.1">
    <property type="nucleotide sequence ID" value="NZ_VUBA01000014.1"/>
</dbReference>
<reference evidence="1 2" key="1">
    <citation type="submission" date="2019-09" db="EMBL/GenBank/DDBJ databases">
        <title>The draft genomes of Allium pathogen Pseudomonas sp.</title>
        <authorList>
            <person name="Fujikawa T."/>
            <person name="Sawada H."/>
        </authorList>
    </citation>
    <scope>NUCLEOTIDE SEQUENCE [LARGE SCALE GENOMIC DNA]</scope>
    <source>
        <strain evidence="1 2">MAFF 730085</strain>
    </source>
</reference>
<comment type="caution">
    <text evidence="1">The sequence shown here is derived from an EMBL/GenBank/DDBJ whole genome shotgun (WGS) entry which is preliminary data.</text>
</comment>
<evidence type="ECO:0000313" key="1">
    <source>
        <dbReference type="EMBL" id="MPQ82714.1"/>
    </source>
</evidence>
<dbReference type="EMBL" id="VUBA01000014">
    <property type="protein sequence ID" value="MPQ82714.1"/>
    <property type="molecule type" value="Genomic_DNA"/>
</dbReference>
<gene>
    <name evidence="1" type="ORF">F0170_01160</name>
</gene>
<dbReference type="AlphaFoldDB" id="A0A5N7JMU8"/>
<organism evidence="1 2">
    <name type="scientific">Pseudomonas kitaguniensis</name>
    <dbReference type="NCBI Taxonomy" id="2607908"/>
    <lineage>
        <taxon>Bacteria</taxon>
        <taxon>Pseudomonadati</taxon>
        <taxon>Pseudomonadota</taxon>
        <taxon>Gammaproteobacteria</taxon>
        <taxon>Pseudomonadales</taxon>
        <taxon>Pseudomonadaceae</taxon>
        <taxon>Pseudomonas</taxon>
    </lineage>
</organism>